<dbReference type="EMBL" id="JAUTWS010000021">
    <property type="protein sequence ID" value="MDO9710772.1"/>
    <property type="molecule type" value="Genomic_DNA"/>
</dbReference>
<comment type="subcellular location">
    <subcellularLocation>
        <location evidence="1">Cell membrane</location>
        <topology evidence="1">Multi-pass membrane protein</topology>
    </subcellularLocation>
</comment>
<dbReference type="SUPFAM" id="SSF103473">
    <property type="entry name" value="MFS general substrate transporter"/>
    <property type="match status" value="1"/>
</dbReference>
<keyword evidence="10" id="KW-1185">Reference proteome</keyword>
<evidence type="ECO:0000313" key="9">
    <source>
        <dbReference type="EMBL" id="MDO9710772.1"/>
    </source>
</evidence>
<protein>
    <submittedName>
        <fullName evidence="9">MFS transporter</fullName>
    </submittedName>
</protein>
<dbReference type="PRINTS" id="PR01036">
    <property type="entry name" value="TCRTETB"/>
</dbReference>
<keyword evidence="5 7" id="KW-1133">Transmembrane helix</keyword>
<dbReference type="Proteomes" id="UP001243009">
    <property type="component" value="Unassembled WGS sequence"/>
</dbReference>
<feature type="transmembrane region" description="Helical" evidence="7">
    <location>
        <begin position="21"/>
        <end position="41"/>
    </location>
</feature>
<evidence type="ECO:0000259" key="8">
    <source>
        <dbReference type="PROSITE" id="PS50850"/>
    </source>
</evidence>
<sequence>MAHDRYAGPRVRRDALWRLGLVGLGTLAVPLDTALNIAFPAITEAFGLALPDIQWMVIGYVLTYGSLMLGIGRLGDIFGHARVFRAGLAASALAYLLCAVAPGYGWLLALRVAQGVGAALVIGCGPALATSLFPEAERGRVLGLYALMFAAGSVIGPSLGGVLLAAWGWPAVFWFRAPIALLALLLLLRGLPTPPPAAAREPFDLPGAVLVALATGSLLLAVNQARHLGAGGMSALPLAALFLAALAGFLRRSRTAPRPVIAPGHFRRPGFARLNAANALANFAGFAVLLFVPYWLTGIARLPTATAGFVLAVAPLGTALAAAPAGWLLARLPAWRMARAGVALGALGLGLVAAWQPGTPLPALLPGLLLLGIGQGLVQVGYAEIVTATLPRQDRGVAGSLTMLTRTLGITGAASLLTLWFDHWQAAALAGGAAPAEAFLRAFAAAFALAAGLSAAAWLLLAPPGPESPPRAGTGGLA</sequence>
<dbReference type="CDD" id="cd17321">
    <property type="entry name" value="MFS_MMR_MDR_like"/>
    <property type="match status" value="1"/>
</dbReference>
<feature type="transmembrane region" description="Helical" evidence="7">
    <location>
        <begin position="203"/>
        <end position="222"/>
    </location>
</feature>
<dbReference type="Pfam" id="PF07690">
    <property type="entry name" value="MFS_1"/>
    <property type="match status" value="1"/>
</dbReference>
<evidence type="ECO:0000256" key="2">
    <source>
        <dbReference type="ARBA" id="ARBA00022448"/>
    </source>
</evidence>
<evidence type="ECO:0000256" key="5">
    <source>
        <dbReference type="ARBA" id="ARBA00022989"/>
    </source>
</evidence>
<evidence type="ECO:0000256" key="4">
    <source>
        <dbReference type="ARBA" id="ARBA00022692"/>
    </source>
</evidence>
<name>A0ABT9E3T3_9PROT</name>
<feature type="transmembrane region" description="Helical" evidence="7">
    <location>
        <begin position="361"/>
        <end position="382"/>
    </location>
</feature>
<reference evidence="9 10" key="1">
    <citation type="submission" date="2023-08" db="EMBL/GenBank/DDBJ databases">
        <title>The draft genome sequence of Paracraurococcus sp. LOR1-02.</title>
        <authorList>
            <person name="Kingkaew E."/>
            <person name="Tanasupawat S."/>
        </authorList>
    </citation>
    <scope>NUCLEOTIDE SEQUENCE [LARGE SCALE GENOMIC DNA]</scope>
    <source>
        <strain evidence="9 10">LOR1-02</strain>
    </source>
</reference>
<evidence type="ECO:0000256" key="6">
    <source>
        <dbReference type="ARBA" id="ARBA00023136"/>
    </source>
</evidence>
<feature type="transmembrane region" description="Helical" evidence="7">
    <location>
        <begin position="228"/>
        <end position="250"/>
    </location>
</feature>
<keyword evidence="6 7" id="KW-0472">Membrane</keyword>
<dbReference type="Gene3D" id="1.20.1720.10">
    <property type="entry name" value="Multidrug resistance protein D"/>
    <property type="match status" value="1"/>
</dbReference>
<keyword evidence="4 7" id="KW-0812">Transmembrane</keyword>
<dbReference type="PANTHER" id="PTHR42718:SF46">
    <property type="entry name" value="BLR6921 PROTEIN"/>
    <property type="match status" value="1"/>
</dbReference>
<dbReference type="InterPro" id="IPR020846">
    <property type="entry name" value="MFS_dom"/>
</dbReference>
<dbReference type="InterPro" id="IPR036259">
    <property type="entry name" value="MFS_trans_sf"/>
</dbReference>
<feature type="transmembrane region" description="Helical" evidence="7">
    <location>
        <begin position="112"/>
        <end position="133"/>
    </location>
</feature>
<feature type="transmembrane region" description="Helical" evidence="7">
    <location>
        <begin position="403"/>
        <end position="421"/>
    </location>
</feature>
<keyword evidence="2" id="KW-0813">Transport</keyword>
<dbReference type="InterPro" id="IPR011701">
    <property type="entry name" value="MFS"/>
</dbReference>
<feature type="transmembrane region" description="Helical" evidence="7">
    <location>
        <begin position="271"/>
        <end position="296"/>
    </location>
</feature>
<feature type="transmembrane region" description="Helical" evidence="7">
    <location>
        <begin position="173"/>
        <end position="191"/>
    </location>
</feature>
<evidence type="ECO:0000256" key="1">
    <source>
        <dbReference type="ARBA" id="ARBA00004651"/>
    </source>
</evidence>
<feature type="transmembrane region" description="Helical" evidence="7">
    <location>
        <begin position="337"/>
        <end position="355"/>
    </location>
</feature>
<dbReference type="PROSITE" id="PS50850">
    <property type="entry name" value="MFS"/>
    <property type="match status" value="1"/>
</dbReference>
<dbReference type="PANTHER" id="PTHR42718">
    <property type="entry name" value="MAJOR FACILITATOR SUPERFAMILY MULTIDRUG TRANSPORTER MFSC"/>
    <property type="match status" value="1"/>
</dbReference>
<feature type="transmembrane region" description="Helical" evidence="7">
    <location>
        <begin position="53"/>
        <end position="71"/>
    </location>
</feature>
<feature type="transmembrane region" description="Helical" evidence="7">
    <location>
        <begin position="441"/>
        <end position="461"/>
    </location>
</feature>
<evidence type="ECO:0000313" key="10">
    <source>
        <dbReference type="Proteomes" id="UP001243009"/>
    </source>
</evidence>
<feature type="transmembrane region" description="Helical" evidence="7">
    <location>
        <begin position="83"/>
        <end position="106"/>
    </location>
</feature>
<dbReference type="Gene3D" id="1.20.1250.20">
    <property type="entry name" value="MFS general substrate transporter like domains"/>
    <property type="match status" value="1"/>
</dbReference>
<proteinExistence type="predicted"/>
<comment type="caution">
    <text evidence="9">The sequence shown here is derived from an EMBL/GenBank/DDBJ whole genome shotgun (WGS) entry which is preliminary data.</text>
</comment>
<organism evidence="9 10">
    <name type="scientific">Paracraurococcus lichenis</name>
    <dbReference type="NCBI Taxonomy" id="3064888"/>
    <lineage>
        <taxon>Bacteria</taxon>
        <taxon>Pseudomonadati</taxon>
        <taxon>Pseudomonadota</taxon>
        <taxon>Alphaproteobacteria</taxon>
        <taxon>Acetobacterales</taxon>
        <taxon>Roseomonadaceae</taxon>
        <taxon>Paracraurococcus</taxon>
    </lineage>
</organism>
<keyword evidence="3" id="KW-1003">Cell membrane</keyword>
<evidence type="ECO:0000256" key="7">
    <source>
        <dbReference type="SAM" id="Phobius"/>
    </source>
</evidence>
<feature type="domain" description="Major facilitator superfamily (MFS) profile" evidence="8">
    <location>
        <begin position="1"/>
        <end position="469"/>
    </location>
</feature>
<feature type="transmembrane region" description="Helical" evidence="7">
    <location>
        <begin position="145"/>
        <end position="167"/>
    </location>
</feature>
<dbReference type="RefSeq" id="WP_305105631.1">
    <property type="nucleotide sequence ID" value="NZ_JAUTWS010000021.1"/>
</dbReference>
<feature type="transmembrane region" description="Helical" evidence="7">
    <location>
        <begin position="308"/>
        <end position="330"/>
    </location>
</feature>
<evidence type="ECO:0000256" key="3">
    <source>
        <dbReference type="ARBA" id="ARBA00022475"/>
    </source>
</evidence>
<gene>
    <name evidence="9" type="ORF">Q7A36_20645</name>
</gene>
<accession>A0ABT9E3T3</accession>